<gene>
    <name evidence="3" type="ORF">PHACADRAFT_250469</name>
</gene>
<dbReference type="HOGENOM" id="CLU_065000_0_0_1"/>
<feature type="transmembrane region" description="Helical" evidence="2">
    <location>
        <begin position="52"/>
        <end position="79"/>
    </location>
</feature>
<dbReference type="RefSeq" id="XP_007392315.1">
    <property type="nucleotide sequence ID" value="XM_007392253.1"/>
</dbReference>
<evidence type="ECO:0000256" key="1">
    <source>
        <dbReference type="SAM" id="MobiDB-lite"/>
    </source>
</evidence>
<name>K5WKR7_PHACS</name>
<proteinExistence type="predicted"/>
<evidence type="ECO:0000313" key="4">
    <source>
        <dbReference type="Proteomes" id="UP000008370"/>
    </source>
</evidence>
<evidence type="ECO:0000256" key="2">
    <source>
        <dbReference type="SAM" id="Phobius"/>
    </source>
</evidence>
<reference evidence="3 4" key="1">
    <citation type="journal article" date="2012" name="BMC Genomics">
        <title>Comparative genomics of the white-rot fungi, Phanerochaete carnosa and P. chrysosporium, to elucidate the genetic basis of the distinct wood types they colonize.</title>
        <authorList>
            <person name="Suzuki H."/>
            <person name="MacDonald J."/>
            <person name="Syed K."/>
            <person name="Salamov A."/>
            <person name="Hori C."/>
            <person name="Aerts A."/>
            <person name="Henrissat B."/>
            <person name="Wiebenga A."/>
            <person name="vanKuyk P.A."/>
            <person name="Barry K."/>
            <person name="Lindquist E."/>
            <person name="LaButti K."/>
            <person name="Lapidus A."/>
            <person name="Lucas S."/>
            <person name="Coutinho P."/>
            <person name="Gong Y."/>
            <person name="Samejima M."/>
            <person name="Mahadevan R."/>
            <person name="Abou-Zaid M."/>
            <person name="de Vries R.P."/>
            <person name="Igarashi K."/>
            <person name="Yadav J.S."/>
            <person name="Grigoriev I.V."/>
            <person name="Master E.R."/>
        </authorList>
    </citation>
    <scope>NUCLEOTIDE SEQUENCE [LARGE SCALE GENOMIC DNA]</scope>
    <source>
        <strain evidence="3 4">HHB-10118-sp</strain>
    </source>
</reference>
<feature type="region of interest" description="Disordered" evidence="1">
    <location>
        <begin position="92"/>
        <end position="132"/>
    </location>
</feature>
<feature type="transmembrane region" description="Helical" evidence="2">
    <location>
        <begin position="12"/>
        <end position="32"/>
    </location>
</feature>
<feature type="transmembrane region" description="Helical" evidence="2">
    <location>
        <begin position="199"/>
        <end position="221"/>
    </location>
</feature>
<evidence type="ECO:0008006" key="5">
    <source>
        <dbReference type="Google" id="ProtNLM"/>
    </source>
</evidence>
<dbReference type="AlphaFoldDB" id="K5WKR7"/>
<dbReference type="EMBL" id="JH930469">
    <property type="protein sequence ID" value="EKM59759.1"/>
    <property type="molecule type" value="Genomic_DNA"/>
</dbReference>
<organism evidence="3 4">
    <name type="scientific">Phanerochaete carnosa (strain HHB-10118-sp)</name>
    <name type="common">White-rot fungus</name>
    <name type="synonym">Peniophora carnosa</name>
    <dbReference type="NCBI Taxonomy" id="650164"/>
    <lineage>
        <taxon>Eukaryota</taxon>
        <taxon>Fungi</taxon>
        <taxon>Dikarya</taxon>
        <taxon>Basidiomycota</taxon>
        <taxon>Agaricomycotina</taxon>
        <taxon>Agaricomycetes</taxon>
        <taxon>Polyporales</taxon>
        <taxon>Phanerochaetaceae</taxon>
        <taxon>Phanerochaete</taxon>
    </lineage>
</organism>
<dbReference type="OrthoDB" id="2653987at2759"/>
<dbReference type="KEGG" id="pco:PHACADRAFT_250469"/>
<dbReference type="Proteomes" id="UP000008370">
    <property type="component" value="Unassembled WGS sequence"/>
</dbReference>
<evidence type="ECO:0000313" key="3">
    <source>
        <dbReference type="EMBL" id="EKM59759.1"/>
    </source>
</evidence>
<protein>
    <recommendedName>
        <fullName evidence="5">Transmembrane protein</fullName>
    </recommendedName>
</protein>
<keyword evidence="2" id="KW-0812">Transmembrane</keyword>
<sequence length="249" mass="26512">MNVVQLWLDRLQLVSVLTSFFAGIDGTLLSFTTNLMHVNELKPADWSSAVQAMNASLAGALVFHVCAAVVSFIGSFVLIRFKLIDARGHMHPTAPPTSVPTTEKPTASQLESAPPTLSHTRSSGSEHHHTGFSSPFLQASEMAQAEFLQVFQGLSNACTQVEGRVFIHQVRPFSCFRVWSTADGAVEPPVRLLSGCHTAAVAMSVVGFVLALLGILIFAWVAVPVSIGAFTSACLGTCLLMILMALGSS</sequence>
<accession>K5WKR7</accession>
<feature type="transmembrane region" description="Helical" evidence="2">
    <location>
        <begin position="227"/>
        <end position="246"/>
    </location>
</feature>
<keyword evidence="2" id="KW-0472">Membrane</keyword>
<dbReference type="InParanoid" id="K5WKR7"/>
<keyword evidence="4" id="KW-1185">Reference proteome</keyword>
<keyword evidence="2" id="KW-1133">Transmembrane helix</keyword>
<dbReference type="GeneID" id="18914930"/>
<feature type="compositionally biased region" description="Polar residues" evidence="1">
    <location>
        <begin position="99"/>
        <end position="123"/>
    </location>
</feature>